<evidence type="ECO:0000256" key="2">
    <source>
        <dbReference type="ARBA" id="ARBA00022737"/>
    </source>
</evidence>
<evidence type="ECO:0000256" key="5">
    <source>
        <dbReference type="PROSITE-ProRule" id="PRU00042"/>
    </source>
</evidence>
<dbReference type="GO" id="GO:0000977">
    <property type="term" value="F:RNA polymerase II transcription regulatory region sequence-specific DNA binding"/>
    <property type="evidence" value="ECO:0007669"/>
    <property type="project" value="TreeGrafter"/>
</dbReference>
<evidence type="ECO:0000256" key="1">
    <source>
        <dbReference type="ARBA" id="ARBA00022723"/>
    </source>
</evidence>
<reference evidence="9" key="1">
    <citation type="journal article" date="2011" name="Genome Biol.">
        <title>The draft genome of the carcinogenic human liver fluke Clonorchis sinensis.</title>
        <authorList>
            <person name="Wang X."/>
            <person name="Chen W."/>
            <person name="Huang Y."/>
            <person name="Sun J."/>
            <person name="Men J."/>
            <person name="Liu H."/>
            <person name="Luo F."/>
            <person name="Guo L."/>
            <person name="Lv X."/>
            <person name="Deng C."/>
            <person name="Zhou C."/>
            <person name="Fan Y."/>
            <person name="Li X."/>
            <person name="Huang L."/>
            <person name="Hu Y."/>
            <person name="Liang C."/>
            <person name="Hu X."/>
            <person name="Xu J."/>
            <person name="Yu X."/>
        </authorList>
    </citation>
    <scope>NUCLEOTIDE SEQUENCE [LARGE SCALE GENOMIC DNA]</scope>
    <source>
        <strain evidence="9">Henan</strain>
    </source>
</reference>
<evidence type="ECO:0000256" key="7">
    <source>
        <dbReference type="SAM" id="SignalP"/>
    </source>
</evidence>
<proteinExistence type="predicted"/>
<dbReference type="SUPFAM" id="SSF57667">
    <property type="entry name" value="beta-beta-alpha zinc fingers"/>
    <property type="match status" value="2"/>
</dbReference>
<dbReference type="Proteomes" id="UP000008909">
    <property type="component" value="Unassembled WGS sequence"/>
</dbReference>
<keyword evidence="4" id="KW-0862">Zinc</keyword>
<dbReference type="InterPro" id="IPR013087">
    <property type="entry name" value="Znf_C2H2_type"/>
</dbReference>
<gene>
    <name evidence="9" type="ORF">CLF_107970</name>
</gene>
<dbReference type="AlphaFoldDB" id="G7YHF2"/>
<dbReference type="PROSITE" id="PS00028">
    <property type="entry name" value="ZINC_FINGER_C2H2_1"/>
    <property type="match status" value="3"/>
</dbReference>
<reference key="2">
    <citation type="submission" date="2011-10" db="EMBL/GenBank/DDBJ databases">
        <title>The genome and transcriptome sequence of Clonorchis sinensis provide insights into the carcinogenic liver fluke.</title>
        <authorList>
            <person name="Wang X."/>
            <person name="Huang Y."/>
            <person name="Chen W."/>
            <person name="Liu H."/>
            <person name="Guo L."/>
            <person name="Chen Y."/>
            <person name="Luo F."/>
            <person name="Zhou W."/>
            <person name="Sun J."/>
            <person name="Mao Q."/>
            <person name="Liang P."/>
            <person name="Zhou C."/>
            <person name="Tian Y."/>
            <person name="Men J."/>
            <person name="Lv X."/>
            <person name="Huang L."/>
            <person name="Zhou J."/>
            <person name="Hu Y."/>
            <person name="Li R."/>
            <person name="Zhang F."/>
            <person name="Lei H."/>
            <person name="Li X."/>
            <person name="Hu X."/>
            <person name="Liang C."/>
            <person name="Xu J."/>
            <person name="Wu Z."/>
            <person name="Yu X."/>
        </authorList>
    </citation>
    <scope>NUCLEOTIDE SEQUENCE</scope>
    <source>
        <strain>Henan</strain>
    </source>
</reference>
<feature type="chain" id="PRO_5003506502" evidence="7">
    <location>
        <begin position="27"/>
        <end position="206"/>
    </location>
</feature>
<dbReference type="PANTHER" id="PTHR24409:SF295">
    <property type="entry name" value="AZ2-RELATED"/>
    <property type="match status" value="1"/>
</dbReference>
<name>G7YHF2_CLOSI</name>
<dbReference type="Gene3D" id="3.30.160.60">
    <property type="entry name" value="Classic Zinc Finger"/>
    <property type="match status" value="2"/>
</dbReference>
<accession>G7YHF2</accession>
<evidence type="ECO:0000256" key="3">
    <source>
        <dbReference type="ARBA" id="ARBA00022771"/>
    </source>
</evidence>
<evidence type="ECO:0000259" key="8">
    <source>
        <dbReference type="PROSITE" id="PS50157"/>
    </source>
</evidence>
<feature type="domain" description="C2H2-type" evidence="8">
    <location>
        <begin position="148"/>
        <end position="175"/>
    </location>
</feature>
<keyword evidence="3 5" id="KW-0863">Zinc-finger</keyword>
<dbReference type="GO" id="GO:0005634">
    <property type="term" value="C:nucleus"/>
    <property type="evidence" value="ECO:0007669"/>
    <property type="project" value="TreeGrafter"/>
</dbReference>
<keyword evidence="7" id="KW-0732">Signal</keyword>
<keyword evidence="1" id="KW-0479">Metal-binding</keyword>
<dbReference type="Pfam" id="PF00096">
    <property type="entry name" value="zf-C2H2"/>
    <property type="match status" value="2"/>
</dbReference>
<evidence type="ECO:0000256" key="4">
    <source>
        <dbReference type="ARBA" id="ARBA00022833"/>
    </source>
</evidence>
<feature type="compositionally biased region" description="Basic and acidic residues" evidence="6">
    <location>
        <begin position="58"/>
        <end position="68"/>
    </location>
</feature>
<dbReference type="PROSITE" id="PS50157">
    <property type="entry name" value="ZINC_FINGER_C2H2_2"/>
    <property type="match status" value="2"/>
</dbReference>
<sequence length="206" mass="24053">MLLNVKFRTSRIPVFITLVVIHLGCATKYAEKYEPLGNFETDETSTTSTQKSDFGKQANERSNQDTKSTKSPYPCPECSKVFHFRSQLGQHFETHSKLKKYKCDFCSSHFKTLEGRKGHMIEQHWDELVASQSTGNTYYSSLFERSIYSCHFCGKHLRSKSVFDAHIRVHVKGERYVCQVCKHKFPNLYIFTQHKKYCRRENIANT</sequence>
<dbReference type="GO" id="GO:0000981">
    <property type="term" value="F:DNA-binding transcription factor activity, RNA polymerase II-specific"/>
    <property type="evidence" value="ECO:0007669"/>
    <property type="project" value="TreeGrafter"/>
</dbReference>
<keyword evidence="10" id="KW-1185">Reference proteome</keyword>
<evidence type="ECO:0000256" key="6">
    <source>
        <dbReference type="SAM" id="MobiDB-lite"/>
    </source>
</evidence>
<feature type="region of interest" description="Disordered" evidence="6">
    <location>
        <begin position="40"/>
        <end position="73"/>
    </location>
</feature>
<dbReference type="EMBL" id="DF143284">
    <property type="protein sequence ID" value="GAA52385.1"/>
    <property type="molecule type" value="Genomic_DNA"/>
</dbReference>
<keyword evidence="2" id="KW-0677">Repeat</keyword>
<protein>
    <submittedName>
        <fullName evidence="9">Zinc finger protein 572</fullName>
    </submittedName>
</protein>
<organism evidence="9 10">
    <name type="scientific">Clonorchis sinensis</name>
    <name type="common">Chinese liver fluke</name>
    <dbReference type="NCBI Taxonomy" id="79923"/>
    <lineage>
        <taxon>Eukaryota</taxon>
        <taxon>Metazoa</taxon>
        <taxon>Spiralia</taxon>
        <taxon>Lophotrochozoa</taxon>
        <taxon>Platyhelminthes</taxon>
        <taxon>Trematoda</taxon>
        <taxon>Digenea</taxon>
        <taxon>Opisthorchiida</taxon>
        <taxon>Opisthorchiata</taxon>
        <taxon>Opisthorchiidae</taxon>
        <taxon>Clonorchis</taxon>
    </lineage>
</organism>
<evidence type="ECO:0000313" key="9">
    <source>
        <dbReference type="EMBL" id="GAA52385.1"/>
    </source>
</evidence>
<feature type="signal peptide" evidence="7">
    <location>
        <begin position="1"/>
        <end position="26"/>
    </location>
</feature>
<dbReference type="SMART" id="SM00355">
    <property type="entry name" value="ZnF_C2H2"/>
    <property type="match status" value="4"/>
</dbReference>
<evidence type="ECO:0000313" key="10">
    <source>
        <dbReference type="Proteomes" id="UP000008909"/>
    </source>
</evidence>
<feature type="domain" description="C2H2-type" evidence="8">
    <location>
        <begin position="73"/>
        <end position="100"/>
    </location>
</feature>
<dbReference type="GO" id="GO:0008270">
    <property type="term" value="F:zinc ion binding"/>
    <property type="evidence" value="ECO:0007669"/>
    <property type="project" value="UniProtKB-KW"/>
</dbReference>
<dbReference type="PANTHER" id="PTHR24409">
    <property type="entry name" value="ZINC FINGER PROTEIN 142"/>
    <property type="match status" value="1"/>
</dbReference>
<dbReference type="InterPro" id="IPR036236">
    <property type="entry name" value="Znf_C2H2_sf"/>
</dbReference>